<keyword evidence="3" id="KW-1185">Reference proteome</keyword>
<dbReference type="InterPro" id="IPR013120">
    <property type="entry name" value="FAR_NAD-bd"/>
</dbReference>
<dbReference type="GeneID" id="36622068"/>
<dbReference type="RefSeq" id="XP_024771999.1">
    <property type="nucleotide sequence ID" value="XM_024913506.1"/>
</dbReference>
<dbReference type="Proteomes" id="UP000241690">
    <property type="component" value="Unassembled WGS sequence"/>
</dbReference>
<evidence type="ECO:0000313" key="3">
    <source>
        <dbReference type="Proteomes" id="UP000241690"/>
    </source>
</evidence>
<feature type="domain" description="Thioester reductase (TE)" evidence="1">
    <location>
        <begin position="6"/>
        <end position="80"/>
    </location>
</feature>
<dbReference type="STRING" id="983964.A0A2T4A5H7"/>
<dbReference type="Gene3D" id="3.40.50.720">
    <property type="entry name" value="NAD(P)-binding Rossmann-like Domain"/>
    <property type="match status" value="1"/>
</dbReference>
<name>A0A2T4A5H7_TRIHA</name>
<dbReference type="Pfam" id="PF07993">
    <property type="entry name" value="NAD_binding_4"/>
    <property type="match status" value="1"/>
</dbReference>
<dbReference type="EMBL" id="KZ679684">
    <property type="protein sequence ID" value="PTB52322.1"/>
    <property type="molecule type" value="Genomic_DNA"/>
</dbReference>
<evidence type="ECO:0000313" key="2">
    <source>
        <dbReference type="EMBL" id="PTB52322.1"/>
    </source>
</evidence>
<evidence type="ECO:0000259" key="1">
    <source>
        <dbReference type="Pfam" id="PF07993"/>
    </source>
</evidence>
<protein>
    <recommendedName>
        <fullName evidence="1">Thioester reductase (TE) domain-containing protein</fullName>
    </recommendedName>
</protein>
<proteinExistence type="predicted"/>
<gene>
    <name evidence="2" type="ORF">M431DRAFT_215641</name>
</gene>
<organism evidence="2 3">
    <name type="scientific">Trichoderma harzianum CBS 226.95</name>
    <dbReference type="NCBI Taxonomy" id="983964"/>
    <lineage>
        <taxon>Eukaryota</taxon>
        <taxon>Fungi</taxon>
        <taxon>Dikarya</taxon>
        <taxon>Ascomycota</taxon>
        <taxon>Pezizomycotina</taxon>
        <taxon>Sordariomycetes</taxon>
        <taxon>Hypocreomycetidae</taxon>
        <taxon>Hypocreales</taxon>
        <taxon>Hypocreaceae</taxon>
        <taxon>Trichoderma</taxon>
    </lineage>
</organism>
<sequence>MQHTVATDYLGTEILHQLLRCPTIHKVVVLVSADNVRLGLDRVKRRAHLAGWWHPDDEQKVQVWQGNLAAESFGLDKDQRLPPLRKIQQRCKSRRHQSTMELL</sequence>
<reference evidence="2 3" key="1">
    <citation type="submission" date="2016-07" db="EMBL/GenBank/DDBJ databases">
        <title>Multiple horizontal gene transfer events from other fungi enriched the ability of initially mycotrophic Trichoderma (Ascomycota) to feed on dead plant biomass.</title>
        <authorList>
            <consortium name="DOE Joint Genome Institute"/>
            <person name="Aerts A."/>
            <person name="Atanasova L."/>
            <person name="Chenthamara K."/>
            <person name="Zhang J."/>
            <person name="Grujic M."/>
            <person name="Henrissat B."/>
            <person name="Kuo A."/>
            <person name="Salamov A."/>
            <person name="Lipzen A."/>
            <person name="Labutti K."/>
            <person name="Barry K."/>
            <person name="Miao Y."/>
            <person name="Rahimi M.J."/>
            <person name="Shen Q."/>
            <person name="Grigoriev I.V."/>
            <person name="Kubicek C.P."/>
            <person name="Druzhinina I.S."/>
        </authorList>
    </citation>
    <scope>NUCLEOTIDE SEQUENCE [LARGE SCALE GENOMIC DNA]</scope>
    <source>
        <strain evidence="2 3">CBS 226.95</strain>
    </source>
</reference>
<dbReference type="AlphaFoldDB" id="A0A2T4A5H7"/>
<accession>A0A2T4A5H7</accession>